<keyword evidence="2" id="KW-0378">Hydrolase</keyword>
<comment type="similarity">
    <text evidence="1">Belongs to the glycosyl hydrolase 2 family.</text>
</comment>
<evidence type="ECO:0000256" key="1">
    <source>
        <dbReference type="ARBA" id="ARBA00007401"/>
    </source>
</evidence>
<dbReference type="SUPFAM" id="SSF51445">
    <property type="entry name" value="(Trans)glycosidases"/>
    <property type="match status" value="1"/>
</dbReference>
<evidence type="ECO:0000256" key="3">
    <source>
        <dbReference type="ARBA" id="ARBA00023295"/>
    </source>
</evidence>
<evidence type="ECO:0000259" key="6">
    <source>
        <dbReference type="Pfam" id="PF02836"/>
    </source>
</evidence>
<dbReference type="NCBIfam" id="NF041462">
    <property type="entry name" value="GalA"/>
    <property type="match status" value="1"/>
</dbReference>
<feature type="signal peptide" evidence="4">
    <location>
        <begin position="1"/>
        <end position="28"/>
    </location>
</feature>
<protein>
    <submittedName>
        <fullName evidence="10">Beta-galactosidase GalA</fullName>
    </submittedName>
</protein>
<accession>A0ABW7H8J3</accession>
<evidence type="ECO:0000256" key="2">
    <source>
        <dbReference type="ARBA" id="ARBA00022801"/>
    </source>
</evidence>
<dbReference type="InterPro" id="IPR006103">
    <property type="entry name" value="Glyco_hydro_2_cat"/>
</dbReference>
<feature type="domain" description="Glycoside hydrolase family 2" evidence="9">
    <location>
        <begin position="690"/>
        <end position="793"/>
    </location>
</feature>
<dbReference type="Pfam" id="PF16355">
    <property type="entry name" value="DUF4982"/>
    <property type="match status" value="1"/>
</dbReference>
<dbReference type="InterPro" id="IPR006101">
    <property type="entry name" value="Glyco_hydro_2"/>
</dbReference>
<dbReference type="PANTHER" id="PTHR42732">
    <property type="entry name" value="BETA-GALACTOSIDASE"/>
    <property type="match status" value="1"/>
</dbReference>
<dbReference type="SUPFAM" id="SSF49303">
    <property type="entry name" value="beta-Galactosidase/glucuronidase domain"/>
    <property type="match status" value="1"/>
</dbReference>
<organism evidence="10 11">
    <name type="scientific">Pelomonas candidula</name>
    <dbReference type="NCBI Taxonomy" id="3299025"/>
    <lineage>
        <taxon>Bacteria</taxon>
        <taxon>Pseudomonadati</taxon>
        <taxon>Pseudomonadota</taxon>
        <taxon>Betaproteobacteria</taxon>
        <taxon>Burkholderiales</taxon>
        <taxon>Sphaerotilaceae</taxon>
        <taxon>Roseateles</taxon>
    </lineage>
</organism>
<feature type="chain" id="PRO_5045301589" evidence="4">
    <location>
        <begin position="29"/>
        <end position="944"/>
    </location>
</feature>
<dbReference type="InterPro" id="IPR051913">
    <property type="entry name" value="GH2_Domain-Containing"/>
</dbReference>
<sequence>MLRPPPLLRWLATCLLISLFLGAGPARAAGRERLSLDAGWLFHRGEVDMPVVRGHGMSYQNGKTNNGWGAAAADFDDSAWRRLDLPHDWAVENPFDRNENASQGYRARGIGWYRRYLQLPETDRGRHIELQFDAIATHSTVWVNGIVVDRNWSGYNGRSIDITPYVRYGTDPNTIAVRVDADAQEGWWYEGAGIYRHSWLVKRDALHIATDGLHANPVKQGGRWSIPVEVTLQSSAKVPRDGVVDVVLIDPAGQEVAKGSARARVGALDVAVTRMKLDVREPKLWSVTQPNVYRVRAVLRDAANELDRTEVQTGFRTIRFDADRGFFLNDEAVKLQGVCIHQDHAGVGVALPESIWEFRLRRLKEMGTNAIRFAHNAPAAEVLDMADRMGFLVMDENRHFNPSPDYMQQLTWLVRRDRNHPSVILWSIFNEEPLQSTESGYEMSRRMVKEIKRLDATRPVTGAMHGGLTTDLNAADAVDVVGLNYQPWLYDDYHKKHPKRPMTSTEDTSAYMTRGEYASDSKAQIMGSYDDEPSSWGNTHRDAWKAIAQRPFIAGSFVWTGIDYRGEPTPYEWPSASSFFGAMDLAGFAKGAFWIHQAQWVKDRPVVKLQPHWNWAGREGQNIRVMVTSNAQRVRVVLNGKDIGEQAVDPYEMNFFQVPYAPGRIEAVALRDGKEVARDVVETTGPAVRLVLTPDRQALADDGLDAVPITVSAVDAQGRPVPLAQNKVSFTLEGQGAIIGVGNGDPNSHEADKASERSLFNGLAQVIVQSRRGGHGALKLRAISEGLQDAEVELPLSAATAPPQVPTAEPTTPLLSWRVSPATATRPDPNVKLAENDMNSWGWDEPPMRREADVKPFRLYRSSVNVRADRNDGHAQLAFGAIAGKAEVWVDGVKLGEKTSAEPAPFSVTLPQGGVRREVTVLVEAAPGQPTGLWARIVLERGAR</sequence>
<feature type="domain" description="Glycoside hydrolase family 2 immunoglobulin-like beta-sandwich" evidence="5">
    <location>
        <begin position="213"/>
        <end position="316"/>
    </location>
</feature>
<dbReference type="InterPro" id="IPR023232">
    <property type="entry name" value="Glyco_hydro_2_AS"/>
</dbReference>
<dbReference type="PROSITE" id="PS00608">
    <property type="entry name" value="GLYCOSYL_HYDROL_F2_2"/>
    <property type="match status" value="1"/>
</dbReference>
<evidence type="ECO:0000259" key="5">
    <source>
        <dbReference type="Pfam" id="PF00703"/>
    </source>
</evidence>
<dbReference type="InterPro" id="IPR040605">
    <property type="entry name" value="Glyco_hydro2_dom5"/>
</dbReference>
<name>A0ABW7H8J3_9BURK</name>
<evidence type="ECO:0000259" key="7">
    <source>
        <dbReference type="Pfam" id="PF02837"/>
    </source>
</evidence>
<reference evidence="10 11" key="1">
    <citation type="submission" date="2024-08" db="EMBL/GenBank/DDBJ databases">
        <authorList>
            <person name="Lu H."/>
        </authorList>
    </citation>
    <scope>NUCLEOTIDE SEQUENCE [LARGE SCALE GENOMIC DNA]</scope>
    <source>
        <strain evidence="10 11">BYS78W</strain>
    </source>
</reference>
<dbReference type="InterPro" id="IPR006102">
    <property type="entry name" value="Ig-like_GH2"/>
</dbReference>
<dbReference type="Pfam" id="PF02837">
    <property type="entry name" value="Glyco_hydro_2_N"/>
    <property type="match status" value="1"/>
</dbReference>
<feature type="domain" description="Glycoside hydrolase family 2 catalytic" evidence="6">
    <location>
        <begin position="405"/>
        <end position="560"/>
    </location>
</feature>
<dbReference type="Gene3D" id="3.20.20.80">
    <property type="entry name" value="Glycosidases"/>
    <property type="match status" value="1"/>
</dbReference>
<dbReference type="PANTHER" id="PTHR42732:SF1">
    <property type="entry name" value="BETA-MANNOSIDASE"/>
    <property type="match status" value="1"/>
</dbReference>
<dbReference type="Pfam" id="PF02836">
    <property type="entry name" value="Glyco_hydro_2_C"/>
    <property type="match status" value="2"/>
</dbReference>
<dbReference type="Pfam" id="PF00703">
    <property type="entry name" value="Glyco_hydro_2"/>
    <property type="match status" value="1"/>
</dbReference>
<proteinExistence type="inferred from homology"/>
<evidence type="ECO:0000259" key="9">
    <source>
        <dbReference type="Pfam" id="PF18565"/>
    </source>
</evidence>
<evidence type="ECO:0000259" key="8">
    <source>
        <dbReference type="Pfam" id="PF16355"/>
    </source>
</evidence>
<dbReference type="Pfam" id="PF18565">
    <property type="entry name" value="Glyco_hydro2_C5"/>
    <property type="match status" value="1"/>
</dbReference>
<evidence type="ECO:0000256" key="4">
    <source>
        <dbReference type="SAM" id="SignalP"/>
    </source>
</evidence>
<dbReference type="Gene3D" id="2.60.40.10">
    <property type="entry name" value="Immunoglobulins"/>
    <property type="match status" value="3"/>
</dbReference>
<dbReference type="InterPro" id="IPR048230">
    <property type="entry name" value="GalA-like"/>
</dbReference>
<dbReference type="InterPro" id="IPR036156">
    <property type="entry name" value="Beta-gal/glucu_dom_sf"/>
</dbReference>
<dbReference type="InterPro" id="IPR006104">
    <property type="entry name" value="Glyco_hydro_2_N"/>
</dbReference>
<dbReference type="InterPro" id="IPR032311">
    <property type="entry name" value="DUF4982"/>
</dbReference>
<dbReference type="Proteomes" id="UP001606134">
    <property type="component" value="Unassembled WGS sequence"/>
</dbReference>
<feature type="domain" description="Glycoside hydrolase family 2 catalytic" evidence="6">
    <location>
        <begin position="323"/>
        <end position="398"/>
    </location>
</feature>
<keyword evidence="11" id="KW-1185">Reference proteome</keyword>
<evidence type="ECO:0000313" key="11">
    <source>
        <dbReference type="Proteomes" id="UP001606134"/>
    </source>
</evidence>
<keyword evidence="3" id="KW-0326">Glycosidase</keyword>
<dbReference type="InterPro" id="IPR017853">
    <property type="entry name" value="GH"/>
</dbReference>
<dbReference type="InterPro" id="IPR013783">
    <property type="entry name" value="Ig-like_fold"/>
</dbReference>
<feature type="domain" description="DUF4982" evidence="8">
    <location>
        <begin position="620"/>
        <end position="677"/>
    </location>
</feature>
<dbReference type="SUPFAM" id="SSF49785">
    <property type="entry name" value="Galactose-binding domain-like"/>
    <property type="match status" value="2"/>
</dbReference>
<evidence type="ECO:0000313" key="10">
    <source>
        <dbReference type="EMBL" id="MFG6486236.1"/>
    </source>
</evidence>
<gene>
    <name evidence="10" type="primary">galA</name>
    <name evidence="10" type="ORF">ACG04R_06095</name>
</gene>
<dbReference type="Gene3D" id="2.60.120.260">
    <property type="entry name" value="Galactose-binding domain-like"/>
    <property type="match status" value="2"/>
</dbReference>
<dbReference type="EMBL" id="JBIGIC010000002">
    <property type="protein sequence ID" value="MFG6486236.1"/>
    <property type="molecule type" value="Genomic_DNA"/>
</dbReference>
<dbReference type="PRINTS" id="PR00132">
    <property type="entry name" value="GLHYDRLASE2"/>
</dbReference>
<dbReference type="InterPro" id="IPR008979">
    <property type="entry name" value="Galactose-bd-like_sf"/>
</dbReference>
<comment type="caution">
    <text evidence="10">The sequence shown here is derived from an EMBL/GenBank/DDBJ whole genome shotgun (WGS) entry which is preliminary data.</text>
</comment>
<keyword evidence="4" id="KW-0732">Signal</keyword>
<dbReference type="RefSeq" id="WP_394407244.1">
    <property type="nucleotide sequence ID" value="NZ_JBIGIC010000002.1"/>
</dbReference>
<feature type="domain" description="Glycosyl hydrolases family 2 sugar binding" evidence="7">
    <location>
        <begin position="107"/>
        <end position="201"/>
    </location>
</feature>